<dbReference type="Pfam" id="PF13174">
    <property type="entry name" value="TPR_6"/>
    <property type="match status" value="1"/>
</dbReference>
<feature type="region of interest" description="Disordered" evidence="2">
    <location>
        <begin position="1026"/>
        <end position="1051"/>
    </location>
</feature>
<gene>
    <name evidence="4" type="ORF">GGR27_000318</name>
</gene>
<evidence type="ECO:0000256" key="3">
    <source>
        <dbReference type="SAM" id="SignalP"/>
    </source>
</evidence>
<dbReference type="SMART" id="SM00028">
    <property type="entry name" value="TPR"/>
    <property type="match status" value="10"/>
</dbReference>
<keyword evidence="1" id="KW-0802">TPR repeat</keyword>
<evidence type="ECO:0000313" key="5">
    <source>
        <dbReference type="Proteomes" id="UP000770785"/>
    </source>
</evidence>
<dbReference type="EMBL" id="JAATJH010000001">
    <property type="protein sequence ID" value="NJC24837.1"/>
    <property type="molecule type" value="Genomic_DNA"/>
</dbReference>
<feature type="chain" id="PRO_5046050007" evidence="3">
    <location>
        <begin position="30"/>
        <end position="1051"/>
    </location>
</feature>
<dbReference type="Pfam" id="PF13432">
    <property type="entry name" value="TPR_16"/>
    <property type="match status" value="3"/>
</dbReference>
<dbReference type="RefSeq" id="WP_168035640.1">
    <property type="nucleotide sequence ID" value="NZ_JAATJH010000001.1"/>
</dbReference>
<dbReference type="PANTHER" id="PTHR12558">
    <property type="entry name" value="CELL DIVISION CYCLE 16,23,27"/>
    <property type="match status" value="1"/>
</dbReference>
<keyword evidence="5" id="KW-1185">Reference proteome</keyword>
<dbReference type="InterPro" id="IPR011990">
    <property type="entry name" value="TPR-like_helical_dom_sf"/>
</dbReference>
<protein>
    <submittedName>
        <fullName evidence="4">Tetratricopeptide (TPR) repeat protein</fullName>
    </submittedName>
</protein>
<comment type="caution">
    <text evidence="4">The sequence shown here is derived from an EMBL/GenBank/DDBJ whole genome shotgun (WGS) entry which is preliminary data.</text>
</comment>
<dbReference type="PROSITE" id="PS50005">
    <property type="entry name" value="TPR"/>
    <property type="match status" value="1"/>
</dbReference>
<name>A0ABX0X6J9_9BACT</name>
<organism evidence="4 5">
    <name type="scientific">Neolewinella antarctica</name>
    <dbReference type="NCBI Taxonomy" id="442734"/>
    <lineage>
        <taxon>Bacteria</taxon>
        <taxon>Pseudomonadati</taxon>
        <taxon>Bacteroidota</taxon>
        <taxon>Saprospiria</taxon>
        <taxon>Saprospirales</taxon>
        <taxon>Lewinellaceae</taxon>
        <taxon>Neolewinella</taxon>
    </lineage>
</organism>
<feature type="signal peptide" evidence="3">
    <location>
        <begin position="1"/>
        <end position="29"/>
    </location>
</feature>
<dbReference type="SUPFAM" id="SSF48452">
    <property type="entry name" value="TPR-like"/>
    <property type="match status" value="5"/>
</dbReference>
<sequence length="1051" mass="119004">MNYAPTPVVRSLLAGFTGLLLLLSTPISAQSTTVYTEAWRIFKIAEADYSDELLAKAQREYEEVIEMLLPIQTPDAEQLRIRAELNRAKIAVRLDKIEGEKLILDFVRRYQPAPVANDALLEIANFYFNEGDLEKATEYYKRVPADLLTVDQRAELNFRLGYSAFVQKNFSEAKRYFQFSKANPGEFYYPTNYYLGMIYFFDGNYESALSQFKIAEKDKQYQLYVPYYLAQIYFAQRRYDELIAYAAPLVNGSGIRNQKEMNQLLGQAYFEKKNYQEALPLLATYAQGNRRMQPEELYQLGFTQYKLGMYQEAGTSFRELAGENSLVGQSASYYLGDVLLRQGDGPSARNSFGTASRQTFSPEIQEEALFNYAKLSYELGYPTDATTAIEKISPSSRYYIQSQELLGKIFSSNRDFQAALDILEQMPNRTPQLQEAYQRAAFGRGIEVLKMGDAAGAKVLLDKSLAKPVDPLIRAQALYWKADIEHSQGNYPQSINLNNQFLALATGMQGLPDQASVYTGNYLQGYNYLKQNNYPAALDYFVKTVTGIERNIAYIPDADIRERVLGDAVLRAGDAHFSRNQYDQAARYYDDAINRKTNGFVYAIYQKAIIEGLRNRNADKILALEQLVQSYPDNEYADDALFQLALTYGDMGRPQEALVPLRRIVSDYKLKSPLVNQSLLQLGLLSYNLGTSEASINYYKQVFSNNPTPKEAQVAKQALEEIYVTNMGRDDLYLQFLATIPGQELDADGREAISYKAAVSQYENGNYERAVPALTNYLRQYPRTTNALAATFYRADSHLALREYNRALPDYEAVIAAGPSSFYLPAVRKGSTIAYNSLRDFERSFRLYSLFEQAAENDDDRVEAQIGALRSAYRLNNVQATEAYATKVANNPTAPVKQRTTASFYLGKIAYDRQDFATARRAFEQVKANSDDEQTAEARYLVANTYFMGRDFSTAQQLVEEANVESSAYPYWVAKSVILWSDIFREQGDLLNARAVLEAMLDKYDGDPALVAEARTKLQLLEREADGKSRLNTAPAPSTRPGYLELDTSQN</sequence>
<dbReference type="Gene3D" id="1.25.40.10">
    <property type="entry name" value="Tetratricopeptide repeat domain"/>
    <property type="match status" value="7"/>
</dbReference>
<proteinExistence type="predicted"/>
<keyword evidence="3" id="KW-0732">Signal</keyword>
<dbReference type="PANTHER" id="PTHR12558:SF13">
    <property type="entry name" value="CELL DIVISION CYCLE PROTEIN 27 HOMOLOG"/>
    <property type="match status" value="1"/>
</dbReference>
<dbReference type="Pfam" id="PF13181">
    <property type="entry name" value="TPR_8"/>
    <property type="match status" value="2"/>
</dbReference>
<accession>A0ABX0X6J9</accession>
<reference evidence="4 5" key="1">
    <citation type="submission" date="2020-03" db="EMBL/GenBank/DDBJ databases">
        <title>Genomic Encyclopedia of Type Strains, Phase IV (KMG-IV): sequencing the most valuable type-strain genomes for metagenomic binning, comparative biology and taxonomic classification.</title>
        <authorList>
            <person name="Goeker M."/>
        </authorList>
    </citation>
    <scope>NUCLEOTIDE SEQUENCE [LARGE SCALE GENOMIC DNA]</scope>
    <source>
        <strain evidence="4 5">DSM 105096</strain>
    </source>
</reference>
<evidence type="ECO:0000313" key="4">
    <source>
        <dbReference type="EMBL" id="NJC24837.1"/>
    </source>
</evidence>
<evidence type="ECO:0000256" key="1">
    <source>
        <dbReference type="PROSITE-ProRule" id="PRU00339"/>
    </source>
</evidence>
<dbReference type="SUPFAM" id="SSF81901">
    <property type="entry name" value="HCP-like"/>
    <property type="match status" value="1"/>
</dbReference>
<dbReference type="Proteomes" id="UP000770785">
    <property type="component" value="Unassembled WGS sequence"/>
</dbReference>
<evidence type="ECO:0000256" key="2">
    <source>
        <dbReference type="SAM" id="MobiDB-lite"/>
    </source>
</evidence>
<feature type="repeat" description="TPR" evidence="1">
    <location>
        <begin position="566"/>
        <end position="599"/>
    </location>
</feature>
<dbReference type="InterPro" id="IPR019734">
    <property type="entry name" value="TPR_rpt"/>
</dbReference>